<protein>
    <submittedName>
        <fullName evidence="6">AraC family transcriptional regulator</fullName>
    </submittedName>
</protein>
<dbReference type="InterPro" id="IPR003313">
    <property type="entry name" value="AraC-bd"/>
</dbReference>
<accession>A0A846YYB9</accession>
<proteinExistence type="predicted"/>
<dbReference type="SMART" id="SM00342">
    <property type="entry name" value="HTH_ARAC"/>
    <property type="match status" value="1"/>
</dbReference>
<keyword evidence="7" id="KW-1185">Reference proteome</keyword>
<evidence type="ECO:0000313" key="7">
    <source>
        <dbReference type="Proteomes" id="UP000579250"/>
    </source>
</evidence>
<keyword evidence="3" id="KW-0010">Activator</keyword>
<dbReference type="Gene3D" id="1.10.10.60">
    <property type="entry name" value="Homeodomain-like"/>
    <property type="match status" value="1"/>
</dbReference>
<dbReference type="InterPro" id="IPR050204">
    <property type="entry name" value="AraC_XylS_family_regulators"/>
</dbReference>
<dbReference type="InterPro" id="IPR018062">
    <property type="entry name" value="HTH_AraC-typ_CS"/>
</dbReference>
<reference evidence="6 7" key="1">
    <citation type="submission" date="2020-04" db="EMBL/GenBank/DDBJ databases">
        <title>MicrobeNet Type strains.</title>
        <authorList>
            <person name="Nicholson A.C."/>
        </authorList>
    </citation>
    <scope>NUCLEOTIDE SEQUENCE [LARGE SCALE GENOMIC DNA]</scope>
    <source>
        <strain evidence="6 7">ATCC BAA-277</strain>
    </source>
</reference>
<dbReference type="Gene3D" id="2.60.120.10">
    <property type="entry name" value="Jelly Rolls"/>
    <property type="match status" value="1"/>
</dbReference>
<dbReference type="InterPro" id="IPR037923">
    <property type="entry name" value="HTH-like"/>
</dbReference>
<dbReference type="GO" id="GO:0043565">
    <property type="term" value="F:sequence-specific DNA binding"/>
    <property type="evidence" value="ECO:0007669"/>
    <property type="project" value="InterPro"/>
</dbReference>
<dbReference type="EMBL" id="JAAXPI010000007">
    <property type="protein sequence ID" value="NKZ03762.1"/>
    <property type="molecule type" value="Genomic_DNA"/>
</dbReference>
<comment type="caution">
    <text evidence="6">The sequence shown here is derived from an EMBL/GenBank/DDBJ whole genome shotgun (WGS) entry which is preliminary data.</text>
</comment>
<dbReference type="InterPro" id="IPR009057">
    <property type="entry name" value="Homeodomain-like_sf"/>
</dbReference>
<keyword evidence="4" id="KW-0804">Transcription</keyword>
<sequence>MGHSSVGAQLGSGSALRTAGLDGAPVYRYRQRPGAPAVSVARFDTETAHADLPPNHRHAHDFLVLVYIEEGAGSVTIDGAERRLRGGDVHAVSPGQVIGATTVAELARGRAWAVAFTPDAIPALASVSPLAWTRHPLLALFAPGAGHGRVAEPARAGWSAWLADLAAELADPGRLGAHEAVPATLTRLLVAAARLAPSVPGAADPLVERVFAEIEATFREPVSAADVARALGYTPGHLTTVLRRRTGRPLLEWITERRMIEVRRMLRETDLPLDAVAARTGLRDAAYLVRRFRDRHGVTPQRWRRAERAWS</sequence>
<evidence type="ECO:0000256" key="4">
    <source>
        <dbReference type="ARBA" id="ARBA00023163"/>
    </source>
</evidence>
<name>A0A846YYB9_9ACTN</name>
<dbReference type="Pfam" id="PF02311">
    <property type="entry name" value="AraC_binding"/>
    <property type="match status" value="1"/>
</dbReference>
<keyword evidence="1" id="KW-0805">Transcription regulation</keyword>
<evidence type="ECO:0000259" key="5">
    <source>
        <dbReference type="PROSITE" id="PS01124"/>
    </source>
</evidence>
<evidence type="ECO:0000256" key="1">
    <source>
        <dbReference type="ARBA" id="ARBA00023015"/>
    </source>
</evidence>
<gene>
    <name evidence="6" type="ORF">HGB48_08380</name>
</gene>
<dbReference type="SUPFAM" id="SSF46689">
    <property type="entry name" value="Homeodomain-like"/>
    <property type="match status" value="2"/>
</dbReference>
<dbReference type="Pfam" id="PF12833">
    <property type="entry name" value="HTH_18"/>
    <property type="match status" value="1"/>
</dbReference>
<dbReference type="SUPFAM" id="SSF51215">
    <property type="entry name" value="Regulatory protein AraC"/>
    <property type="match status" value="1"/>
</dbReference>
<dbReference type="GO" id="GO:0003700">
    <property type="term" value="F:DNA-binding transcription factor activity"/>
    <property type="evidence" value="ECO:0007669"/>
    <property type="project" value="InterPro"/>
</dbReference>
<feature type="domain" description="HTH araC/xylS-type" evidence="5">
    <location>
        <begin position="208"/>
        <end position="306"/>
    </location>
</feature>
<dbReference type="Proteomes" id="UP000579250">
    <property type="component" value="Unassembled WGS sequence"/>
</dbReference>
<dbReference type="RefSeq" id="WP_067634725.1">
    <property type="nucleotide sequence ID" value="NZ_JAAXPI010000007.1"/>
</dbReference>
<evidence type="ECO:0000256" key="3">
    <source>
        <dbReference type="ARBA" id="ARBA00023159"/>
    </source>
</evidence>
<dbReference type="PROSITE" id="PS00041">
    <property type="entry name" value="HTH_ARAC_FAMILY_1"/>
    <property type="match status" value="1"/>
</dbReference>
<organism evidence="6 7">
    <name type="scientific">Actinomadura latina</name>
    <dbReference type="NCBI Taxonomy" id="163603"/>
    <lineage>
        <taxon>Bacteria</taxon>
        <taxon>Bacillati</taxon>
        <taxon>Actinomycetota</taxon>
        <taxon>Actinomycetes</taxon>
        <taxon>Streptosporangiales</taxon>
        <taxon>Thermomonosporaceae</taxon>
        <taxon>Actinomadura</taxon>
    </lineage>
</organism>
<keyword evidence="2" id="KW-0238">DNA-binding</keyword>
<dbReference type="PANTHER" id="PTHR46796">
    <property type="entry name" value="HTH-TYPE TRANSCRIPTIONAL ACTIVATOR RHAS-RELATED"/>
    <property type="match status" value="1"/>
</dbReference>
<dbReference type="InterPro" id="IPR018060">
    <property type="entry name" value="HTH_AraC"/>
</dbReference>
<evidence type="ECO:0000313" key="6">
    <source>
        <dbReference type="EMBL" id="NKZ03762.1"/>
    </source>
</evidence>
<evidence type="ECO:0000256" key="2">
    <source>
        <dbReference type="ARBA" id="ARBA00023125"/>
    </source>
</evidence>
<dbReference type="AlphaFoldDB" id="A0A846YYB9"/>
<dbReference type="PROSITE" id="PS01124">
    <property type="entry name" value="HTH_ARAC_FAMILY_2"/>
    <property type="match status" value="1"/>
</dbReference>
<dbReference type="InterPro" id="IPR014710">
    <property type="entry name" value="RmlC-like_jellyroll"/>
</dbReference>